<name>F0Y6M1_AURAN</name>
<evidence type="ECO:0000313" key="4">
    <source>
        <dbReference type="EMBL" id="EGB09154.1"/>
    </source>
</evidence>
<organism evidence="5">
    <name type="scientific">Aureococcus anophagefferens</name>
    <name type="common">Harmful bloom alga</name>
    <dbReference type="NCBI Taxonomy" id="44056"/>
    <lineage>
        <taxon>Eukaryota</taxon>
        <taxon>Sar</taxon>
        <taxon>Stramenopiles</taxon>
        <taxon>Ochrophyta</taxon>
        <taxon>Pelagophyceae</taxon>
        <taxon>Pelagomonadales</taxon>
        <taxon>Pelagomonadaceae</taxon>
        <taxon>Aureococcus</taxon>
    </lineage>
</organism>
<dbReference type="SMART" id="SM00248">
    <property type="entry name" value="ANK"/>
    <property type="match status" value="4"/>
</dbReference>
<dbReference type="Proteomes" id="UP000002729">
    <property type="component" value="Unassembled WGS sequence"/>
</dbReference>
<dbReference type="GeneID" id="20222354"/>
<gene>
    <name evidence="4" type="ORF">AURANDRAFT_5402</name>
</gene>
<evidence type="ECO:0000256" key="2">
    <source>
        <dbReference type="ARBA" id="ARBA00023043"/>
    </source>
</evidence>
<dbReference type="InterPro" id="IPR002110">
    <property type="entry name" value="Ankyrin_rpt"/>
</dbReference>
<protein>
    <submittedName>
        <fullName evidence="4">Uncharacterized protein</fullName>
    </submittedName>
</protein>
<dbReference type="InterPro" id="IPR036770">
    <property type="entry name" value="Ankyrin_rpt-contain_sf"/>
</dbReference>
<dbReference type="InterPro" id="IPR050745">
    <property type="entry name" value="Multifunctional_regulatory"/>
</dbReference>
<feature type="repeat" description="ANK" evidence="3">
    <location>
        <begin position="126"/>
        <end position="151"/>
    </location>
</feature>
<keyword evidence="1" id="KW-0677">Repeat</keyword>
<dbReference type="EMBL" id="GL833126">
    <property type="protein sequence ID" value="EGB09154.1"/>
    <property type="molecule type" value="Genomic_DNA"/>
</dbReference>
<dbReference type="PROSITE" id="PS50297">
    <property type="entry name" value="ANK_REP_REGION"/>
    <property type="match status" value="2"/>
</dbReference>
<dbReference type="RefSeq" id="XP_009035989.1">
    <property type="nucleotide sequence ID" value="XM_009037741.1"/>
</dbReference>
<keyword evidence="5" id="KW-1185">Reference proteome</keyword>
<dbReference type="eggNOG" id="KOG4177">
    <property type="taxonomic scope" value="Eukaryota"/>
</dbReference>
<feature type="repeat" description="ANK" evidence="3">
    <location>
        <begin position="27"/>
        <end position="55"/>
    </location>
</feature>
<dbReference type="OrthoDB" id="20872at2759"/>
<evidence type="ECO:0000313" key="5">
    <source>
        <dbReference type="Proteomes" id="UP000002729"/>
    </source>
</evidence>
<proteinExistence type="predicted"/>
<dbReference type="Gene3D" id="1.25.40.20">
    <property type="entry name" value="Ankyrin repeat-containing domain"/>
    <property type="match status" value="1"/>
</dbReference>
<sequence>VRILLEAGADPNTRIIINGRQELFIFPLHLAISKKSDKMVKLLIEHGAGLELRQADGATGLLNAIRLNEGKIALTLLRAGAPFSSMPGIQQAWSCPALQWAIKDSQPRAVQMLIEEGADLELKDSDGLTALQVAMWRNERKVVLTLLRAGA</sequence>
<keyword evidence="2 3" id="KW-0040">ANK repeat</keyword>
<evidence type="ECO:0000256" key="1">
    <source>
        <dbReference type="ARBA" id="ARBA00022737"/>
    </source>
</evidence>
<dbReference type="InParanoid" id="F0Y6M1"/>
<dbReference type="SUPFAM" id="SSF48403">
    <property type="entry name" value="Ankyrin repeat"/>
    <property type="match status" value="1"/>
</dbReference>
<evidence type="ECO:0000256" key="3">
    <source>
        <dbReference type="PROSITE-ProRule" id="PRU00023"/>
    </source>
</evidence>
<feature type="non-terminal residue" evidence="4">
    <location>
        <position position="1"/>
    </location>
</feature>
<dbReference type="AlphaFoldDB" id="F0Y6M1"/>
<dbReference type="PANTHER" id="PTHR24189:SF50">
    <property type="entry name" value="ANKYRIN REPEAT AND SOCS BOX PROTEIN 2"/>
    <property type="match status" value="1"/>
</dbReference>
<reference evidence="4 5" key="1">
    <citation type="journal article" date="2011" name="Proc. Natl. Acad. Sci. U.S.A.">
        <title>Niche of harmful alga Aureococcus anophagefferens revealed through ecogenomics.</title>
        <authorList>
            <person name="Gobler C.J."/>
            <person name="Berry D.L."/>
            <person name="Dyhrman S.T."/>
            <person name="Wilhelm S.W."/>
            <person name="Salamov A."/>
            <person name="Lobanov A.V."/>
            <person name="Zhang Y."/>
            <person name="Collier J.L."/>
            <person name="Wurch L.L."/>
            <person name="Kustka A.B."/>
            <person name="Dill B.D."/>
            <person name="Shah M."/>
            <person name="VerBerkmoes N.C."/>
            <person name="Kuo A."/>
            <person name="Terry A."/>
            <person name="Pangilinan J."/>
            <person name="Lindquist E.A."/>
            <person name="Lucas S."/>
            <person name="Paulsen I.T."/>
            <person name="Hattenrath-Lehmann T.K."/>
            <person name="Talmage S.C."/>
            <person name="Walker E.A."/>
            <person name="Koch F."/>
            <person name="Burson A.M."/>
            <person name="Marcoval M.A."/>
            <person name="Tang Y.Z."/>
            <person name="Lecleir G.R."/>
            <person name="Coyne K.J."/>
            <person name="Berg G.M."/>
            <person name="Bertrand E.M."/>
            <person name="Saito M.A."/>
            <person name="Gladyshev V.N."/>
            <person name="Grigoriev I.V."/>
        </authorList>
    </citation>
    <scope>NUCLEOTIDE SEQUENCE [LARGE SCALE GENOMIC DNA]</scope>
    <source>
        <strain evidence="5">CCMP 1984</strain>
    </source>
</reference>
<dbReference type="PROSITE" id="PS50088">
    <property type="entry name" value="ANK_REPEAT"/>
    <property type="match status" value="3"/>
</dbReference>
<feature type="non-terminal residue" evidence="4">
    <location>
        <position position="151"/>
    </location>
</feature>
<dbReference type="KEGG" id="aaf:AURANDRAFT_5402"/>
<dbReference type="PANTHER" id="PTHR24189">
    <property type="entry name" value="MYOTROPHIN"/>
    <property type="match status" value="1"/>
</dbReference>
<feature type="repeat" description="ANK" evidence="3">
    <location>
        <begin position="97"/>
        <end position="125"/>
    </location>
</feature>
<dbReference type="Pfam" id="PF12796">
    <property type="entry name" value="Ank_2"/>
    <property type="match status" value="2"/>
</dbReference>
<accession>F0Y6M1</accession>